<feature type="region of interest" description="Disordered" evidence="5">
    <location>
        <begin position="336"/>
        <end position="484"/>
    </location>
</feature>
<dbReference type="EMBL" id="JAQNDM010000001">
    <property type="protein sequence ID" value="MDC0706855.1"/>
    <property type="molecule type" value="Genomic_DNA"/>
</dbReference>
<gene>
    <name evidence="8" type="ORF">POL68_00050</name>
</gene>
<evidence type="ECO:0000313" key="9">
    <source>
        <dbReference type="Proteomes" id="UP001221838"/>
    </source>
</evidence>
<evidence type="ECO:0000256" key="4">
    <source>
        <dbReference type="ARBA" id="ARBA00022840"/>
    </source>
</evidence>
<feature type="transmembrane region" description="Helical" evidence="6">
    <location>
        <begin position="510"/>
        <end position="530"/>
    </location>
</feature>
<dbReference type="InterPro" id="IPR000719">
    <property type="entry name" value="Prot_kinase_dom"/>
</dbReference>
<keyword evidence="6" id="KW-0472">Membrane</keyword>
<keyword evidence="2" id="KW-0547">Nucleotide-binding</keyword>
<accession>A0ABT5CZJ6</accession>
<dbReference type="Pfam" id="PF00069">
    <property type="entry name" value="Pkinase"/>
    <property type="match status" value="1"/>
</dbReference>
<evidence type="ECO:0000256" key="3">
    <source>
        <dbReference type="ARBA" id="ARBA00022777"/>
    </source>
</evidence>
<keyword evidence="1" id="KW-0808">Transferase</keyword>
<dbReference type="SMART" id="SM00220">
    <property type="entry name" value="S_TKc"/>
    <property type="match status" value="1"/>
</dbReference>
<organism evidence="8 9">
    <name type="scientific">Stigmatella ashevillensis</name>
    <dbReference type="NCBI Taxonomy" id="2995309"/>
    <lineage>
        <taxon>Bacteria</taxon>
        <taxon>Pseudomonadati</taxon>
        <taxon>Myxococcota</taxon>
        <taxon>Myxococcia</taxon>
        <taxon>Myxococcales</taxon>
        <taxon>Cystobacterineae</taxon>
        <taxon>Archangiaceae</taxon>
        <taxon>Stigmatella</taxon>
    </lineage>
</organism>
<dbReference type="PANTHER" id="PTHR43289">
    <property type="entry name" value="MITOGEN-ACTIVATED PROTEIN KINASE KINASE KINASE 20-RELATED"/>
    <property type="match status" value="1"/>
</dbReference>
<proteinExistence type="predicted"/>
<dbReference type="Proteomes" id="UP001221838">
    <property type="component" value="Unassembled WGS sequence"/>
</dbReference>
<feature type="domain" description="Protein kinase" evidence="7">
    <location>
        <begin position="5"/>
        <end position="264"/>
    </location>
</feature>
<name>A0ABT5CZJ6_9BACT</name>
<evidence type="ECO:0000256" key="2">
    <source>
        <dbReference type="ARBA" id="ARBA00022741"/>
    </source>
</evidence>
<evidence type="ECO:0000256" key="1">
    <source>
        <dbReference type="ARBA" id="ARBA00022679"/>
    </source>
</evidence>
<keyword evidence="3 8" id="KW-0418">Kinase</keyword>
<evidence type="ECO:0000256" key="6">
    <source>
        <dbReference type="SAM" id="Phobius"/>
    </source>
</evidence>
<keyword evidence="6" id="KW-0812">Transmembrane</keyword>
<dbReference type="Gene3D" id="1.10.510.10">
    <property type="entry name" value="Transferase(Phosphotransferase) domain 1"/>
    <property type="match status" value="1"/>
</dbReference>
<sequence>MSASYRLTGRVESGDLAELYQATQEAGGSVVVKLFHAKTSDPAYARVLADTSRVLNPLRPTGIVPVVDMGFVKQRLAVVREHVDGFTLGTALQRLNTKEVLLPSALALHLVIQLLDAVQRAHEVGVIHGAITPGNLLLSREGVPGICDFGALKALMAVPELKRAFATRGRSAYRAPEVGRGEEPSELSDIYSLGAIAYELLTLREALVVGSGLSTRRDGLPPPSRLDRRINSRLDPVILRALDPLPQRRFRSAGEFAGGLRNFLASHGGMPGVEDLRRFIRELVPNEVNFTTLGPVPFSEPFTLTPVSGAEISHLRAEPLDVSVVVRTPFSPALSEEETFAKTQESAPAFEEYTPEGPGALDPLRAGVSEPVSENETTSPTPQAPEEAHWDAPAGAVATPPRKQLVPLGGITGSKEGTRVGRNPRLKWIEGGSDGASAEEAPDEPSTSVRRRLAVRDVPATTPSHPSPVKERPEIPMPPPTQEAVPAVGRRRLLTEELNLLKIARRQHRALGFVGALVLVGMFAFVLATWERSPPGEPSAPPPPVEVPQAVPAGVTVSPFHEPSPVQALPASPPPAAREPAVDEEGSAPVPAHPAFLTLRSDTPARVFIDGVPVKRRTPLIRYPVKPGNRLIALESLATGERAEFRLRFERGKTRAIEQKFKPAPRR</sequence>
<evidence type="ECO:0000313" key="8">
    <source>
        <dbReference type="EMBL" id="MDC0706855.1"/>
    </source>
</evidence>
<feature type="region of interest" description="Disordered" evidence="5">
    <location>
        <begin position="555"/>
        <end position="595"/>
    </location>
</feature>
<dbReference type="CDD" id="cd14014">
    <property type="entry name" value="STKc_PknB_like"/>
    <property type="match status" value="1"/>
</dbReference>
<reference evidence="8 9" key="1">
    <citation type="submission" date="2022-11" db="EMBL/GenBank/DDBJ databases">
        <title>Minimal conservation of predation-associated metabolite biosynthetic gene clusters underscores biosynthetic potential of Myxococcota including descriptions for ten novel species: Archangium lansinium sp. nov., Myxococcus landrumus sp. nov., Nannocystis bai.</title>
        <authorList>
            <person name="Ahearne A."/>
            <person name="Stevens C."/>
            <person name="Dowd S."/>
        </authorList>
    </citation>
    <scope>NUCLEOTIDE SEQUENCE [LARGE SCALE GENOMIC DNA]</scope>
    <source>
        <strain evidence="8 9">NCWAL01</strain>
    </source>
</reference>
<keyword evidence="9" id="KW-1185">Reference proteome</keyword>
<feature type="compositionally biased region" description="Polar residues" evidence="5">
    <location>
        <begin position="372"/>
        <end position="381"/>
    </location>
</feature>
<dbReference type="PANTHER" id="PTHR43289:SF6">
    <property type="entry name" value="SERINE_THREONINE-PROTEIN KINASE NEKL-3"/>
    <property type="match status" value="1"/>
</dbReference>
<dbReference type="GO" id="GO:0016301">
    <property type="term" value="F:kinase activity"/>
    <property type="evidence" value="ECO:0007669"/>
    <property type="project" value="UniProtKB-KW"/>
</dbReference>
<dbReference type="SUPFAM" id="SSF56112">
    <property type="entry name" value="Protein kinase-like (PK-like)"/>
    <property type="match status" value="1"/>
</dbReference>
<dbReference type="InterPro" id="IPR011009">
    <property type="entry name" value="Kinase-like_dom_sf"/>
</dbReference>
<evidence type="ECO:0000256" key="5">
    <source>
        <dbReference type="SAM" id="MobiDB-lite"/>
    </source>
</evidence>
<keyword evidence="4" id="KW-0067">ATP-binding</keyword>
<dbReference type="RefSeq" id="WP_272133907.1">
    <property type="nucleotide sequence ID" value="NZ_JAQNDM010000001.1"/>
</dbReference>
<dbReference type="PROSITE" id="PS50011">
    <property type="entry name" value="PROTEIN_KINASE_DOM"/>
    <property type="match status" value="1"/>
</dbReference>
<comment type="caution">
    <text evidence="8">The sequence shown here is derived from an EMBL/GenBank/DDBJ whole genome shotgun (WGS) entry which is preliminary data.</text>
</comment>
<protein>
    <submittedName>
        <fullName evidence="8">Protein kinase</fullName>
    </submittedName>
</protein>
<evidence type="ECO:0000259" key="7">
    <source>
        <dbReference type="PROSITE" id="PS50011"/>
    </source>
</evidence>
<keyword evidence="6" id="KW-1133">Transmembrane helix</keyword>